<organism evidence="1 2">
    <name type="scientific">Enterobacter asburiae</name>
    <dbReference type="NCBI Taxonomy" id="61645"/>
    <lineage>
        <taxon>Bacteria</taxon>
        <taxon>Pseudomonadati</taxon>
        <taxon>Pseudomonadota</taxon>
        <taxon>Gammaproteobacteria</taxon>
        <taxon>Enterobacterales</taxon>
        <taxon>Enterobacteriaceae</taxon>
        <taxon>Enterobacter</taxon>
        <taxon>Enterobacter cloacae complex</taxon>
    </lineage>
</organism>
<sequence length="239" mass="27561">MYYSKEIIERIGSDKDLALRLDRAVAGVKDGAIEYLNNLGDATTRLLYYTSCFTDNYQDVCSQLRSEDKRFIFGVVELVKHRDLIFRMVKIYLETMLKNRSEDEKKSILQKVIPFTTNYSVKQVSKFGLIYAVTKYICYSNQMNTAVQRVLMTKVAGRTGGVFLVLNGYAMIQHAADSANNLKKNLPLFYHALYMENIEMMFFLIEPVIMKAGYLNVYTASDNDITNAFKKWPNNARIH</sequence>
<evidence type="ECO:0000313" key="1">
    <source>
        <dbReference type="EMBL" id="MDO7923327.1"/>
    </source>
</evidence>
<dbReference type="Proteomes" id="UP001176432">
    <property type="component" value="Unassembled WGS sequence"/>
</dbReference>
<comment type="caution">
    <text evidence="1">The sequence shown here is derived from an EMBL/GenBank/DDBJ whole genome shotgun (WGS) entry which is preliminary data.</text>
</comment>
<dbReference type="RefSeq" id="WP_246916693.1">
    <property type="nucleotide sequence ID" value="NZ_CP083834.1"/>
</dbReference>
<accession>A0AAW7ZSD6</accession>
<proteinExistence type="predicted"/>
<evidence type="ECO:0000313" key="2">
    <source>
        <dbReference type="Proteomes" id="UP001176432"/>
    </source>
</evidence>
<gene>
    <name evidence="1" type="ORF">Q5934_17855</name>
</gene>
<name>A0AAW7ZSD6_ENTAS</name>
<dbReference type="AlphaFoldDB" id="A0AAW7ZSD6"/>
<reference evidence="1" key="1">
    <citation type="submission" date="2023-07" db="EMBL/GenBank/DDBJ databases">
        <title>Isolates cultured from stool samples of acute diarrhea patients.</title>
        <authorList>
            <person name="Jiang S."/>
        </authorList>
    </citation>
    <scope>NUCLEOTIDE SEQUENCE</scope>
    <source>
        <strain evidence="1">L4424</strain>
    </source>
</reference>
<protein>
    <submittedName>
        <fullName evidence="1">Uncharacterized protein</fullName>
    </submittedName>
</protein>
<dbReference type="EMBL" id="JAUPXB010000001">
    <property type="protein sequence ID" value="MDO7923327.1"/>
    <property type="molecule type" value="Genomic_DNA"/>
</dbReference>